<dbReference type="PANTHER" id="PTHR14212">
    <property type="entry name" value="U4/U6-ASSOCIATED RNA SPLICING FACTOR-RELATED"/>
    <property type="match status" value="1"/>
</dbReference>
<accession>A0AAD8PCX2</accession>
<feature type="region of interest" description="Disordered" evidence="6">
    <location>
        <begin position="410"/>
        <end position="452"/>
    </location>
</feature>
<feature type="compositionally biased region" description="Polar residues" evidence="6">
    <location>
        <begin position="62"/>
        <end position="76"/>
    </location>
</feature>
<feature type="coiled-coil region" evidence="5">
    <location>
        <begin position="141"/>
        <end position="168"/>
    </location>
</feature>
<keyword evidence="4" id="KW-0539">Nucleus</keyword>
<evidence type="ECO:0000256" key="3">
    <source>
        <dbReference type="ARBA" id="ARBA00023187"/>
    </source>
</evidence>
<comment type="caution">
    <text evidence="9">The sequence shown here is derived from an EMBL/GenBank/DDBJ whole genome shotgun (WGS) entry which is preliminary data.</text>
</comment>
<evidence type="ECO:0000256" key="2">
    <source>
        <dbReference type="ARBA" id="ARBA00022664"/>
    </source>
</evidence>
<feature type="domain" description="Pre-mRNA-splicing factor 3" evidence="8">
    <location>
        <begin position="176"/>
        <end position="439"/>
    </location>
</feature>
<evidence type="ECO:0000256" key="4">
    <source>
        <dbReference type="ARBA" id="ARBA00023242"/>
    </source>
</evidence>
<dbReference type="AlphaFoldDB" id="A0AAD8PCX2"/>
<protein>
    <submittedName>
        <fullName evidence="9">U4/U6-associated RNA splicing factor-related protein</fullName>
    </submittedName>
</protein>
<dbReference type="InterPro" id="IPR027104">
    <property type="entry name" value="Prp3"/>
</dbReference>
<feature type="domain" description="Small nuclear ribonucleoprotein Prp3 C-terminal" evidence="7">
    <location>
        <begin position="462"/>
        <end position="586"/>
    </location>
</feature>
<name>A0AAD8PCX2_BABGI</name>
<evidence type="ECO:0000313" key="10">
    <source>
        <dbReference type="Proteomes" id="UP001230268"/>
    </source>
</evidence>
<reference evidence="9" key="1">
    <citation type="submission" date="2023-08" db="EMBL/GenBank/DDBJ databases">
        <title>Draft sequence of the Babesia gibsoni genome.</title>
        <authorList>
            <person name="Yamagishi J.Y."/>
            <person name="Xuan X.X."/>
        </authorList>
    </citation>
    <scope>NUCLEOTIDE SEQUENCE</scope>
    <source>
        <strain evidence="9">Azabu</strain>
    </source>
</reference>
<keyword evidence="5" id="KW-0175">Coiled coil</keyword>
<dbReference type="EMBL" id="JAVEPI010000003">
    <property type="protein sequence ID" value="KAK1442638.1"/>
    <property type="molecule type" value="Genomic_DNA"/>
</dbReference>
<evidence type="ECO:0000256" key="6">
    <source>
        <dbReference type="SAM" id="MobiDB-lite"/>
    </source>
</evidence>
<dbReference type="InterPro" id="IPR010541">
    <property type="entry name" value="Prp3_C"/>
</dbReference>
<dbReference type="PANTHER" id="PTHR14212:SF0">
    <property type="entry name" value="U4_U6 SMALL NUCLEAR RIBONUCLEOPROTEIN PRP3"/>
    <property type="match status" value="1"/>
</dbReference>
<dbReference type="GO" id="GO:0000398">
    <property type="term" value="P:mRNA splicing, via spliceosome"/>
    <property type="evidence" value="ECO:0007669"/>
    <property type="project" value="InterPro"/>
</dbReference>
<keyword evidence="3" id="KW-0508">mRNA splicing</keyword>
<evidence type="ECO:0000256" key="5">
    <source>
        <dbReference type="SAM" id="Coils"/>
    </source>
</evidence>
<sequence length="597" mass="68546">MGETTHSRFKPRSGAVRYGSSPSESSQSPSRHSSTNDASADRYNGYRHGSSSSHGLPENHKNAASNMDKSQDSTAGLSKEELVRRQIKEKLSKINITKKLLPVTTKLGIKPLTVDSLGRVLDESGNVMKHRPMMHSSLKINQNFEKERQQKEALSAAATQEKAKTEKEAKKAVQSQYVDPSLNAVKKRRRMALNFVEPGSYIKQERQLQRQMEDKAAGVNHKSVQGQKKRILELQDRRLNAKHRLEVAEERGLAPEEVTENLEEVNPNLIPIKGASRLENKDSWDDDEPWLEWWDRGVIILKTGEDPFKTANARKHQTLDISPELCMINDKKFNCYIEHPAKLDGRKRKGKETPAIMLTKDERKKLRRRKRQEMFKKIQDKIRVGLIPPPPPKLKLSNLMRVLKDASVADPSKVEKQVREQMEERLRNHEKRNEERKLTPEQRSKKHAKKWQVGKNEEVEAALFTVKSLENPKLLFKVDINAQQLHLTGCCIVASHVPSIVVVEGSKLSIKRYIKLLMRRIKWEEAAMPEGEAPVGTDTIGKFCRQIWTGSVRKRNFSHWSVAFAECDEEITEALKPFKAVHYYEMVQKYRDPMEDI</sequence>
<feature type="compositionally biased region" description="Low complexity" evidence="6">
    <location>
        <begin position="20"/>
        <end position="33"/>
    </location>
</feature>
<keyword evidence="2" id="KW-0507">mRNA processing</keyword>
<feature type="region of interest" description="Disordered" evidence="6">
    <location>
        <begin position="1"/>
        <end position="81"/>
    </location>
</feature>
<evidence type="ECO:0000256" key="1">
    <source>
        <dbReference type="ARBA" id="ARBA00004123"/>
    </source>
</evidence>
<comment type="subcellular location">
    <subcellularLocation>
        <location evidence="1">Nucleus</location>
    </subcellularLocation>
</comment>
<feature type="compositionally biased region" description="Basic and acidic residues" evidence="6">
    <location>
        <begin position="412"/>
        <end position="443"/>
    </location>
</feature>
<dbReference type="InterPro" id="IPR013881">
    <property type="entry name" value="Pre-mRNA_splic_Prp3_dom"/>
</dbReference>
<dbReference type="Pfam" id="PF08572">
    <property type="entry name" value="PRP3"/>
    <property type="match status" value="1"/>
</dbReference>
<organism evidence="9 10">
    <name type="scientific">Babesia gibsoni</name>
    <dbReference type="NCBI Taxonomy" id="33632"/>
    <lineage>
        <taxon>Eukaryota</taxon>
        <taxon>Sar</taxon>
        <taxon>Alveolata</taxon>
        <taxon>Apicomplexa</taxon>
        <taxon>Aconoidasida</taxon>
        <taxon>Piroplasmida</taxon>
        <taxon>Babesiidae</taxon>
        <taxon>Babesia</taxon>
    </lineage>
</organism>
<evidence type="ECO:0000259" key="7">
    <source>
        <dbReference type="Pfam" id="PF06544"/>
    </source>
</evidence>
<dbReference type="Proteomes" id="UP001230268">
    <property type="component" value="Unassembled WGS sequence"/>
</dbReference>
<dbReference type="CDD" id="cd24162">
    <property type="entry name" value="Prp3_C"/>
    <property type="match status" value="1"/>
</dbReference>
<evidence type="ECO:0000259" key="8">
    <source>
        <dbReference type="Pfam" id="PF08572"/>
    </source>
</evidence>
<evidence type="ECO:0000313" key="9">
    <source>
        <dbReference type="EMBL" id="KAK1442638.1"/>
    </source>
</evidence>
<proteinExistence type="predicted"/>
<dbReference type="GO" id="GO:0046540">
    <property type="term" value="C:U4/U6 x U5 tri-snRNP complex"/>
    <property type="evidence" value="ECO:0007669"/>
    <property type="project" value="InterPro"/>
</dbReference>
<gene>
    <name evidence="9" type="ORF">BgAZ_301560</name>
</gene>
<keyword evidence="10" id="KW-1185">Reference proteome</keyword>
<dbReference type="Pfam" id="PF06544">
    <property type="entry name" value="Prp3_C"/>
    <property type="match status" value="1"/>
</dbReference>